<evidence type="ECO:0000256" key="3">
    <source>
        <dbReference type="ARBA" id="ARBA00022576"/>
    </source>
</evidence>
<comment type="caution">
    <text evidence="7">The sequence shown here is derived from an EMBL/GenBank/DDBJ whole genome shotgun (WGS) entry which is preliminary data.</text>
</comment>
<keyword evidence="3" id="KW-0032">Aminotransferase</keyword>
<dbReference type="InterPro" id="IPR015424">
    <property type="entry name" value="PyrdxlP-dep_Trfase"/>
</dbReference>
<dbReference type="FunFam" id="3.40.640.10:FF:000024">
    <property type="entry name" value="Kynurenine--oxoglutarate transaminase 3"/>
    <property type="match status" value="1"/>
</dbReference>
<keyword evidence="5" id="KW-0663">Pyridoxal phosphate</keyword>
<comment type="cofactor">
    <cofactor evidence="1">
        <name>pyridoxal 5'-phosphate</name>
        <dbReference type="ChEBI" id="CHEBI:597326"/>
    </cofactor>
</comment>
<dbReference type="EMBL" id="LFZN01000026">
    <property type="protein sequence ID" value="KXT03872.1"/>
    <property type="molecule type" value="Genomic_DNA"/>
</dbReference>
<accession>A0A139HNA2</accession>
<dbReference type="Gene3D" id="3.40.640.10">
    <property type="entry name" value="Type I PLP-dependent aspartate aminotransferase-like (Major domain)"/>
    <property type="match status" value="1"/>
</dbReference>
<dbReference type="PANTHER" id="PTHR43807">
    <property type="entry name" value="FI04487P"/>
    <property type="match status" value="1"/>
</dbReference>
<evidence type="ECO:0000259" key="6">
    <source>
        <dbReference type="Pfam" id="PF00155"/>
    </source>
</evidence>
<evidence type="ECO:0000313" key="7">
    <source>
        <dbReference type="EMBL" id="KXT03872.1"/>
    </source>
</evidence>
<dbReference type="SUPFAM" id="SSF53383">
    <property type="entry name" value="PLP-dependent transferases"/>
    <property type="match status" value="1"/>
</dbReference>
<dbReference type="Proteomes" id="UP000070133">
    <property type="component" value="Unassembled WGS sequence"/>
</dbReference>
<evidence type="ECO:0000256" key="5">
    <source>
        <dbReference type="ARBA" id="ARBA00022898"/>
    </source>
</evidence>
<name>A0A139HNA2_9PEZI</name>
<reference evidence="7 8" key="1">
    <citation type="submission" date="2015-07" db="EMBL/GenBank/DDBJ databases">
        <title>Comparative genomics of the Sigatoka disease complex on banana suggests a link between parallel evolutionary changes in Pseudocercospora fijiensis and Pseudocercospora eumusae and increased virulence on the banana host.</title>
        <authorList>
            <person name="Chang T.-C."/>
            <person name="Salvucci A."/>
            <person name="Crous P.W."/>
            <person name="Stergiopoulos I."/>
        </authorList>
    </citation>
    <scope>NUCLEOTIDE SEQUENCE [LARGE SCALE GENOMIC DNA]</scope>
    <source>
        <strain evidence="7 8">CBS 114824</strain>
    </source>
</reference>
<keyword evidence="4" id="KW-0808">Transferase</keyword>
<comment type="similarity">
    <text evidence="2">Belongs to the class-I pyridoxal-phosphate-dependent aminotransferase family.</text>
</comment>
<dbReference type="CDD" id="cd00609">
    <property type="entry name" value="AAT_like"/>
    <property type="match status" value="1"/>
</dbReference>
<evidence type="ECO:0000256" key="1">
    <source>
        <dbReference type="ARBA" id="ARBA00001933"/>
    </source>
</evidence>
<evidence type="ECO:0000256" key="2">
    <source>
        <dbReference type="ARBA" id="ARBA00007441"/>
    </source>
</evidence>
<dbReference type="InterPro" id="IPR015421">
    <property type="entry name" value="PyrdxlP-dep_Trfase_major"/>
</dbReference>
<protein>
    <recommendedName>
        <fullName evidence="6">Aminotransferase class I/classII large domain-containing protein</fullName>
    </recommendedName>
</protein>
<sequence length="462" mass="51781">MKHSSRATEFVRRLRSNFATNLLPQQFPATRSFAASAIMVKGDPFKPAQRVSGQRQDVWSIVNEAAAASPKQPIVNMGQGFFGYNPPQFCIDAAKEALDKVECNQYSPTKGRPRLKKAIAAAYSPFFGREINPETEVTITTGANEGMLSAFMGFLEPGDEAIVFEPFFDQYISNIEMPGGKVVYVPLQPPKEGASRTTSAGDWTLDLKAFEAAITDRTRMVVINTPHNPIGKVFSKEELQAIGDICVKHNIIILSDEVYDRLYYVPFTRMATLSPEIAKLTLTVGSAGKNFYATGWRVGYLIGPEHLIKYVSAAHTRICYSSVSPLQEATAVAFEEADKRGFWDEAKKEMKSKMDRFNQIWDELGLPYSNPEGGYFVLVNLAKVKLPEDYDFPPHVANRPRDFKLSWFCIVELGVAAIPPTEFFTDANAHIVEDWLRFAVCKNDDVLEQAKERLRGLKKYIQ</sequence>
<dbReference type="GO" id="GO:0016212">
    <property type="term" value="F:kynurenine-oxoglutarate transaminase activity"/>
    <property type="evidence" value="ECO:0007669"/>
    <property type="project" value="TreeGrafter"/>
</dbReference>
<proteinExistence type="inferred from homology"/>
<dbReference type="GO" id="GO:0030170">
    <property type="term" value="F:pyridoxal phosphate binding"/>
    <property type="evidence" value="ECO:0007669"/>
    <property type="project" value="InterPro"/>
</dbReference>
<feature type="domain" description="Aminotransferase class I/classII large" evidence="6">
    <location>
        <begin position="74"/>
        <end position="454"/>
    </location>
</feature>
<dbReference type="Gene3D" id="3.90.1150.10">
    <property type="entry name" value="Aspartate Aminotransferase, domain 1"/>
    <property type="match status" value="1"/>
</dbReference>
<dbReference type="InterPro" id="IPR004839">
    <property type="entry name" value="Aminotransferase_I/II_large"/>
</dbReference>
<dbReference type="OrthoDB" id="2414662at2759"/>
<dbReference type="InterPro" id="IPR051326">
    <property type="entry name" value="Kynurenine-oxoglutarate_AT"/>
</dbReference>
<gene>
    <name evidence="7" type="ORF">AC578_8911</name>
</gene>
<dbReference type="GO" id="GO:0005739">
    <property type="term" value="C:mitochondrion"/>
    <property type="evidence" value="ECO:0007669"/>
    <property type="project" value="TreeGrafter"/>
</dbReference>
<keyword evidence="8" id="KW-1185">Reference proteome</keyword>
<dbReference type="InterPro" id="IPR015422">
    <property type="entry name" value="PyrdxlP-dep_Trfase_small"/>
</dbReference>
<evidence type="ECO:0000313" key="8">
    <source>
        <dbReference type="Proteomes" id="UP000070133"/>
    </source>
</evidence>
<evidence type="ECO:0000256" key="4">
    <source>
        <dbReference type="ARBA" id="ARBA00022679"/>
    </source>
</evidence>
<organism evidence="7 8">
    <name type="scientific">Pseudocercospora eumusae</name>
    <dbReference type="NCBI Taxonomy" id="321146"/>
    <lineage>
        <taxon>Eukaryota</taxon>
        <taxon>Fungi</taxon>
        <taxon>Dikarya</taxon>
        <taxon>Ascomycota</taxon>
        <taxon>Pezizomycotina</taxon>
        <taxon>Dothideomycetes</taxon>
        <taxon>Dothideomycetidae</taxon>
        <taxon>Mycosphaerellales</taxon>
        <taxon>Mycosphaerellaceae</taxon>
        <taxon>Pseudocercospora</taxon>
    </lineage>
</organism>
<dbReference type="PANTHER" id="PTHR43807:SF20">
    <property type="entry name" value="FI04487P"/>
    <property type="match status" value="1"/>
</dbReference>
<dbReference type="Pfam" id="PF00155">
    <property type="entry name" value="Aminotran_1_2"/>
    <property type="match status" value="1"/>
</dbReference>
<dbReference type="AlphaFoldDB" id="A0A139HNA2"/>
<dbReference type="STRING" id="321146.A0A139HNA2"/>